<proteinExistence type="predicted"/>
<evidence type="ECO:0000313" key="1">
    <source>
        <dbReference type="EMBL" id="PTQ37228.1"/>
    </source>
</evidence>
<dbReference type="EMBL" id="KZ772730">
    <property type="protein sequence ID" value="PTQ37228.1"/>
    <property type="molecule type" value="Genomic_DNA"/>
</dbReference>
<sequence>MWLRKVPIERRMMTVFRKLKTDFRSCQCYAIQKASDKGLEVVGVFNFEYIKVRPPSSKLSAMLTKVNIHTKYLGGPGDVG</sequence>
<gene>
    <name evidence="1" type="ORF">MARPO_0058s0019</name>
</gene>
<name>A0A2R6WTN4_MARPO</name>
<dbReference type="Proteomes" id="UP000244005">
    <property type="component" value="Unassembled WGS sequence"/>
</dbReference>
<keyword evidence="2" id="KW-1185">Reference proteome</keyword>
<evidence type="ECO:0000313" key="2">
    <source>
        <dbReference type="Proteomes" id="UP000244005"/>
    </source>
</evidence>
<dbReference type="Gramene" id="Mp5g20410.1">
    <property type="protein sequence ID" value="Mp5g20410.1.cds1"/>
    <property type="gene ID" value="Mp5g20410"/>
</dbReference>
<organism evidence="1 2">
    <name type="scientific">Marchantia polymorpha</name>
    <name type="common">Common liverwort</name>
    <name type="synonym">Marchantia aquatica</name>
    <dbReference type="NCBI Taxonomy" id="3197"/>
    <lineage>
        <taxon>Eukaryota</taxon>
        <taxon>Viridiplantae</taxon>
        <taxon>Streptophyta</taxon>
        <taxon>Embryophyta</taxon>
        <taxon>Marchantiophyta</taxon>
        <taxon>Marchantiopsida</taxon>
        <taxon>Marchantiidae</taxon>
        <taxon>Marchantiales</taxon>
        <taxon>Marchantiaceae</taxon>
        <taxon>Marchantia</taxon>
    </lineage>
</organism>
<protein>
    <submittedName>
        <fullName evidence="1">Uncharacterized protein</fullName>
    </submittedName>
</protein>
<accession>A0A2R6WTN4</accession>
<dbReference type="AlphaFoldDB" id="A0A2R6WTN4"/>
<reference evidence="2" key="1">
    <citation type="journal article" date="2017" name="Cell">
        <title>Insights into land plant evolution garnered from the Marchantia polymorpha genome.</title>
        <authorList>
            <person name="Bowman J.L."/>
            <person name="Kohchi T."/>
            <person name="Yamato K.T."/>
            <person name="Jenkins J."/>
            <person name="Shu S."/>
            <person name="Ishizaki K."/>
            <person name="Yamaoka S."/>
            <person name="Nishihama R."/>
            <person name="Nakamura Y."/>
            <person name="Berger F."/>
            <person name="Adam C."/>
            <person name="Aki S.S."/>
            <person name="Althoff F."/>
            <person name="Araki T."/>
            <person name="Arteaga-Vazquez M.A."/>
            <person name="Balasubrmanian S."/>
            <person name="Barry K."/>
            <person name="Bauer D."/>
            <person name="Boehm C.R."/>
            <person name="Briginshaw L."/>
            <person name="Caballero-Perez J."/>
            <person name="Catarino B."/>
            <person name="Chen F."/>
            <person name="Chiyoda S."/>
            <person name="Chovatia M."/>
            <person name="Davies K.M."/>
            <person name="Delmans M."/>
            <person name="Demura T."/>
            <person name="Dierschke T."/>
            <person name="Dolan L."/>
            <person name="Dorantes-Acosta A.E."/>
            <person name="Eklund D.M."/>
            <person name="Florent S.N."/>
            <person name="Flores-Sandoval E."/>
            <person name="Fujiyama A."/>
            <person name="Fukuzawa H."/>
            <person name="Galik B."/>
            <person name="Grimanelli D."/>
            <person name="Grimwood J."/>
            <person name="Grossniklaus U."/>
            <person name="Hamada T."/>
            <person name="Haseloff J."/>
            <person name="Hetherington A.J."/>
            <person name="Higo A."/>
            <person name="Hirakawa Y."/>
            <person name="Hundley H.N."/>
            <person name="Ikeda Y."/>
            <person name="Inoue K."/>
            <person name="Inoue S.I."/>
            <person name="Ishida S."/>
            <person name="Jia Q."/>
            <person name="Kakita M."/>
            <person name="Kanazawa T."/>
            <person name="Kawai Y."/>
            <person name="Kawashima T."/>
            <person name="Kennedy M."/>
            <person name="Kinose K."/>
            <person name="Kinoshita T."/>
            <person name="Kohara Y."/>
            <person name="Koide E."/>
            <person name="Komatsu K."/>
            <person name="Kopischke S."/>
            <person name="Kubo M."/>
            <person name="Kyozuka J."/>
            <person name="Lagercrantz U."/>
            <person name="Lin S.S."/>
            <person name="Lindquist E."/>
            <person name="Lipzen A.M."/>
            <person name="Lu C.W."/>
            <person name="De Luna E."/>
            <person name="Martienssen R.A."/>
            <person name="Minamino N."/>
            <person name="Mizutani M."/>
            <person name="Mizutani M."/>
            <person name="Mochizuki N."/>
            <person name="Monte I."/>
            <person name="Mosher R."/>
            <person name="Nagasaki H."/>
            <person name="Nakagami H."/>
            <person name="Naramoto S."/>
            <person name="Nishitani K."/>
            <person name="Ohtani M."/>
            <person name="Okamoto T."/>
            <person name="Okumura M."/>
            <person name="Phillips J."/>
            <person name="Pollak B."/>
            <person name="Reinders A."/>
            <person name="Rovekamp M."/>
            <person name="Sano R."/>
            <person name="Sawa S."/>
            <person name="Schmid M.W."/>
            <person name="Shirakawa M."/>
            <person name="Solano R."/>
            <person name="Spunde A."/>
            <person name="Suetsugu N."/>
            <person name="Sugano S."/>
            <person name="Sugiyama A."/>
            <person name="Sun R."/>
            <person name="Suzuki Y."/>
            <person name="Takenaka M."/>
            <person name="Takezawa D."/>
            <person name="Tomogane H."/>
            <person name="Tsuzuki M."/>
            <person name="Ueda T."/>
            <person name="Umeda M."/>
            <person name="Ward J.M."/>
            <person name="Watanabe Y."/>
            <person name="Yazaki K."/>
            <person name="Yokoyama R."/>
            <person name="Yoshitake Y."/>
            <person name="Yotsui I."/>
            <person name="Zachgo S."/>
            <person name="Schmutz J."/>
        </authorList>
    </citation>
    <scope>NUCLEOTIDE SEQUENCE [LARGE SCALE GENOMIC DNA]</scope>
    <source>
        <strain evidence="2">Tak-1</strain>
    </source>
</reference>